<feature type="binding site" evidence="15">
    <location>
        <position position="139"/>
    </location>
    <ligand>
        <name>ATP</name>
        <dbReference type="ChEBI" id="CHEBI:30616"/>
    </ligand>
</feature>
<evidence type="ECO:0000256" key="4">
    <source>
        <dbReference type="ARBA" id="ARBA00013948"/>
    </source>
</evidence>
<feature type="compositionally biased region" description="Basic and acidic residues" evidence="16">
    <location>
        <begin position="1"/>
        <end position="11"/>
    </location>
</feature>
<dbReference type="GO" id="GO:0043484">
    <property type="term" value="P:regulation of RNA splicing"/>
    <property type="evidence" value="ECO:0007669"/>
    <property type="project" value="TreeGrafter"/>
</dbReference>
<dbReference type="PROSITE" id="PS00109">
    <property type="entry name" value="PROTEIN_KINASE_TYR"/>
    <property type="match status" value="1"/>
</dbReference>
<accession>A0AA40CRV4</accession>
<evidence type="ECO:0000256" key="14">
    <source>
        <dbReference type="ARBA" id="ARBA00048679"/>
    </source>
</evidence>
<evidence type="ECO:0000256" key="6">
    <source>
        <dbReference type="ARBA" id="ARBA00022527"/>
    </source>
</evidence>
<dbReference type="InterPro" id="IPR051175">
    <property type="entry name" value="CLK_kinases"/>
</dbReference>
<evidence type="ECO:0000256" key="15">
    <source>
        <dbReference type="PROSITE-ProRule" id="PRU10141"/>
    </source>
</evidence>
<comment type="subunit">
    <text evidence="2">Component of the EKC/KEOPS complex composed of at least BUD32, CGI121, GON7, KAE1 and PCC1; the whole complex dimerizes.</text>
</comment>
<evidence type="ECO:0000256" key="16">
    <source>
        <dbReference type="SAM" id="MobiDB-lite"/>
    </source>
</evidence>
<evidence type="ECO:0000313" key="18">
    <source>
        <dbReference type="EMBL" id="KAK0646864.1"/>
    </source>
</evidence>
<evidence type="ECO:0000256" key="5">
    <source>
        <dbReference type="ARBA" id="ARBA00019973"/>
    </source>
</evidence>
<comment type="caution">
    <text evidence="18">The sequence shown here is derived from an EMBL/GenBank/DDBJ whole genome shotgun (WGS) entry which is preliminary data.</text>
</comment>
<dbReference type="PROSITE" id="PS00107">
    <property type="entry name" value="PROTEIN_KINASE_ATP"/>
    <property type="match status" value="1"/>
</dbReference>
<evidence type="ECO:0000256" key="9">
    <source>
        <dbReference type="ARBA" id="ARBA00022777"/>
    </source>
</evidence>
<dbReference type="GO" id="GO:0004674">
    <property type="term" value="F:protein serine/threonine kinase activity"/>
    <property type="evidence" value="ECO:0007669"/>
    <property type="project" value="UniProtKB-KW"/>
</dbReference>
<evidence type="ECO:0000313" key="19">
    <source>
        <dbReference type="Proteomes" id="UP001174936"/>
    </source>
</evidence>
<proteinExistence type="predicted"/>
<reference evidence="18" key="1">
    <citation type="submission" date="2023-06" db="EMBL/GenBank/DDBJ databases">
        <title>Genome-scale phylogeny and comparative genomics of the fungal order Sordariales.</title>
        <authorList>
            <consortium name="Lawrence Berkeley National Laboratory"/>
            <person name="Hensen N."/>
            <person name="Bonometti L."/>
            <person name="Westerberg I."/>
            <person name="Brannstrom I.O."/>
            <person name="Guillou S."/>
            <person name="Cros-Aarteil S."/>
            <person name="Calhoun S."/>
            <person name="Haridas S."/>
            <person name="Kuo A."/>
            <person name="Mondo S."/>
            <person name="Pangilinan J."/>
            <person name="Riley R."/>
            <person name="Labutti K."/>
            <person name="Andreopoulos B."/>
            <person name="Lipzen A."/>
            <person name="Chen C."/>
            <person name="Yanf M."/>
            <person name="Daum C."/>
            <person name="Ng V."/>
            <person name="Clum A."/>
            <person name="Steindorff A."/>
            <person name="Ohm R."/>
            <person name="Martin F."/>
            <person name="Silar P."/>
            <person name="Natvig D."/>
            <person name="Lalanne C."/>
            <person name="Gautier V."/>
            <person name="Ament-Velasquez S.L."/>
            <person name="Kruys A."/>
            <person name="Hutchinson M.I."/>
            <person name="Powell A.J."/>
            <person name="Barry K."/>
            <person name="Miller A.N."/>
            <person name="Grigoriev I.V."/>
            <person name="Debuchy R."/>
            <person name="Gladieux P."/>
            <person name="Thoren M.H."/>
            <person name="Johannesson H."/>
        </authorList>
    </citation>
    <scope>NUCLEOTIDE SEQUENCE</scope>
    <source>
        <strain evidence="18">SMH2532-1</strain>
    </source>
</reference>
<dbReference type="PANTHER" id="PTHR45646:SF11">
    <property type="entry name" value="SERINE_THREONINE-PROTEIN KINASE DOA"/>
    <property type="match status" value="1"/>
</dbReference>
<dbReference type="Gene3D" id="1.10.510.10">
    <property type="entry name" value="Transferase(Phosphotransferase) domain 1"/>
    <property type="match status" value="1"/>
</dbReference>
<comment type="function">
    <text evidence="1">Component of the EKC/KEOPS complex that is required for the formation of a threonylcarbamoyl group on adenosine at position 37 (t(6)A37) in tRNAs that read codons beginning with adenine. The complex is probably involved in the transfer of the threonylcarbamoyl moiety of threonylcarbamoyl-AMP (TC-AMP) to the N6 group of A37. BUD32 has ATPase activity in the context of the EKC/KEOPS complex and likely plays a supporting role to the catalytic subunit KAE1. The EKC/KEOPS complex also promotes both telomere uncapping and telomere elongation. The complex is required for efficient recruitment of transcriptional coactivators.</text>
</comment>
<feature type="domain" description="Protein kinase" evidence="17">
    <location>
        <begin position="110"/>
        <end position="524"/>
    </location>
</feature>
<evidence type="ECO:0000256" key="10">
    <source>
        <dbReference type="ARBA" id="ARBA00022840"/>
    </source>
</evidence>
<dbReference type="EMBL" id="JAULSV010000004">
    <property type="protein sequence ID" value="KAK0646864.1"/>
    <property type="molecule type" value="Genomic_DNA"/>
</dbReference>
<evidence type="ECO:0000256" key="1">
    <source>
        <dbReference type="ARBA" id="ARBA00003747"/>
    </source>
</evidence>
<dbReference type="InterPro" id="IPR011009">
    <property type="entry name" value="Kinase-like_dom_sf"/>
</dbReference>
<name>A0AA40CRV4_9PEZI</name>
<evidence type="ECO:0000256" key="11">
    <source>
        <dbReference type="ARBA" id="ARBA00030980"/>
    </source>
</evidence>
<comment type="catalytic activity">
    <reaction evidence="14">
        <text>L-seryl-[protein] + ATP = O-phospho-L-seryl-[protein] + ADP + H(+)</text>
        <dbReference type="Rhea" id="RHEA:17989"/>
        <dbReference type="Rhea" id="RHEA-COMP:9863"/>
        <dbReference type="Rhea" id="RHEA-COMP:11604"/>
        <dbReference type="ChEBI" id="CHEBI:15378"/>
        <dbReference type="ChEBI" id="CHEBI:29999"/>
        <dbReference type="ChEBI" id="CHEBI:30616"/>
        <dbReference type="ChEBI" id="CHEBI:83421"/>
        <dbReference type="ChEBI" id="CHEBI:456216"/>
        <dbReference type="EC" id="2.7.11.1"/>
    </reaction>
</comment>
<sequence>MRQIDLCDNRNGEMAQTNDSEMRDHDSSNPQFDAFSQARELSPSSQTTPDQGQEPDQLEGIDSTMIDAEEPNQLYYEIEFPAPVEDPNAYGPGGLHPVQLGDTLGDDNQFRVVHKLGDGGFGTVWLCRDTISSKWRAVKIIAAGASDPENEGSCPDLAIMERFADLTPKELAEQHIGIPIEYFWLDGPNGRHLCTVMPLLGPRLADIYQWYGTCPMLLKHLCFQVTKGLSFLHSHGYCHGDLRPENILFQLADGIDELSEDELLQLLGRPETVKVVTFGGDSVGPGVPEYLVSKTAITFASGMCSTNVAITDLGLSYPIDGPPNAGIPLPYAAPEDIFGCGTLGPAADVWALGCTIMQIATNLLPWRNDLEVHGMVQKMEETMGPLPHPFRDAWEREFQYAYENDREDESVFVSISQERLEQTRKRRIESGDLPDYLLGELVNACWRLSVSYDQAAEIATQDYARTGVLPGFTKLDRIAAYDDRVEHRRDEADMKLLHDLLMRIFRWHPESRASVDEVLDHPWLEAWFNCKENPSTEASPPASEDSFKTWFITCLMAIFGATFRTAKGLIIGEGENQQPRA</sequence>
<organism evidence="18 19">
    <name type="scientific">Cercophora newfieldiana</name>
    <dbReference type="NCBI Taxonomy" id="92897"/>
    <lineage>
        <taxon>Eukaryota</taxon>
        <taxon>Fungi</taxon>
        <taxon>Dikarya</taxon>
        <taxon>Ascomycota</taxon>
        <taxon>Pezizomycotina</taxon>
        <taxon>Sordariomycetes</taxon>
        <taxon>Sordariomycetidae</taxon>
        <taxon>Sordariales</taxon>
        <taxon>Lasiosphaeriaceae</taxon>
        <taxon>Cercophora</taxon>
    </lineage>
</organism>
<keyword evidence="6" id="KW-0723">Serine/threonine-protein kinase</keyword>
<evidence type="ECO:0000256" key="13">
    <source>
        <dbReference type="ARBA" id="ARBA00047899"/>
    </source>
</evidence>
<evidence type="ECO:0000256" key="12">
    <source>
        <dbReference type="ARBA" id="ARBA00033194"/>
    </source>
</evidence>
<keyword evidence="8 15" id="KW-0547">Nucleotide-binding</keyword>
<dbReference type="SUPFAM" id="SSF56112">
    <property type="entry name" value="Protein kinase-like (PK-like)"/>
    <property type="match status" value="1"/>
</dbReference>
<keyword evidence="7" id="KW-0808">Transferase</keyword>
<feature type="compositionally biased region" description="Polar residues" evidence="16">
    <location>
        <begin position="42"/>
        <end position="51"/>
    </location>
</feature>
<comment type="catalytic activity">
    <reaction evidence="13">
        <text>L-threonyl-[protein] + ATP = O-phospho-L-threonyl-[protein] + ADP + H(+)</text>
        <dbReference type="Rhea" id="RHEA:46608"/>
        <dbReference type="Rhea" id="RHEA-COMP:11060"/>
        <dbReference type="Rhea" id="RHEA-COMP:11605"/>
        <dbReference type="ChEBI" id="CHEBI:15378"/>
        <dbReference type="ChEBI" id="CHEBI:30013"/>
        <dbReference type="ChEBI" id="CHEBI:30616"/>
        <dbReference type="ChEBI" id="CHEBI:61977"/>
        <dbReference type="ChEBI" id="CHEBI:456216"/>
        <dbReference type="EC" id="2.7.11.1"/>
    </reaction>
</comment>
<dbReference type="Gene3D" id="3.30.200.20">
    <property type="entry name" value="Phosphorylase Kinase, domain 1"/>
    <property type="match status" value="1"/>
</dbReference>
<evidence type="ECO:0000259" key="17">
    <source>
        <dbReference type="PROSITE" id="PS50011"/>
    </source>
</evidence>
<dbReference type="AlphaFoldDB" id="A0AA40CRV4"/>
<dbReference type="InterPro" id="IPR000719">
    <property type="entry name" value="Prot_kinase_dom"/>
</dbReference>
<dbReference type="Proteomes" id="UP001174936">
    <property type="component" value="Unassembled WGS sequence"/>
</dbReference>
<keyword evidence="19" id="KW-1185">Reference proteome</keyword>
<evidence type="ECO:0000256" key="2">
    <source>
        <dbReference type="ARBA" id="ARBA00011534"/>
    </source>
</evidence>
<feature type="region of interest" description="Disordered" evidence="16">
    <location>
        <begin position="1"/>
        <end position="58"/>
    </location>
</feature>
<keyword evidence="9 18" id="KW-0418">Kinase</keyword>
<dbReference type="InterPro" id="IPR008266">
    <property type="entry name" value="Tyr_kinase_AS"/>
</dbReference>
<keyword evidence="10 15" id="KW-0067">ATP-binding</keyword>
<dbReference type="SMART" id="SM00220">
    <property type="entry name" value="S_TKc"/>
    <property type="match status" value="1"/>
</dbReference>
<dbReference type="PROSITE" id="PS50011">
    <property type="entry name" value="PROTEIN_KINASE_DOM"/>
    <property type="match status" value="1"/>
</dbReference>
<dbReference type="EC" id="2.7.11.1" evidence="3"/>
<dbReference type="GO" id="GO:0005634">
    <property type="term" value="C:nucleus"/>
    <property type="evidence" value="ECO:0007669"/>
    <property type="project" value="TreeGrafter"/>
</dbReference>
<dbReference type="PANTHER" id="PTHR45646">
    <property type="entry name" value="SERINE/THREONINE-PROTEIN KINASE DOA-RELATED"/>
    <property type="match status" value="1"/>
</dbReference>
<dbReference type="GO" id="GO:0005524">
    <property type="term" value="F:ATP binding"/>
    <property type="evidence" value="ECO:0007669"/>
    <property type="project" value="UniProtKB-UniRule"/>
</dbReference>
<evidence type="ECO:0000256" key="8">
    <source>
        <dbReference type="ARBA" id="ARBA00022741"/>
    </source>
</evidence>
<evidence type="ECO:0000256" key="7">
    <source>
        <dbReference type="ARBA" id="ARBA00022679"/>
    </source>
</evidence>
<gene>
    <name evidence="18" type="ORF">B0T16DRAFT_458747</name>
</gene>
<dbReference type="InterPro" id="IPR017441">
    <property type="entry name" value="Protein_kinase_ATP_BS"/>
</dbReference>
<protein>
    <recommendedName>
        <fullName evidence="5">EKC/KEOPS complex subunit BUD32</fullName>
        <ecNumber evidence="3">2.7.11.1</ecNumber>
    </recommendedName>
    <alternativeName>
        <fullName evidence="11 12">Atypical Serine/threonine protein kinase BUD32</fullName>
    </alternativeName>
    <alternativeName>
        <fullName evidence="4">EKC/KEOPS complex subunit bud32</fullName>
    </alternativeName>
</protein>
<dbReference type="Pfam" id="PF00069">
    <property type="entry name" value="Pkinase"/>
    <property type="match status" value="2"/>
</dbReference>
<evidence type="ECO:0000256" key="3">
    <source>
        <dbReference type="ARBA" id="ARBA00012513"/>
    </source>
</evidence>